<accession>A0ABY2WML6</accession>
<dbReference type="InterPro" id="IPR006076">
    <property type="entry name" value="FAD-dep_OxRdtase"/>
</dbReference>
<name>A0ABY2WML6_9FLAO</name>
<dbReference type="Gene3D" id="3.30.9.10">
    <property type="entry name" value="D-Amino Acid Oxidase, subunit A, domain 2"/>
    <property type="match status" value="1"/>
</dbReference>
<proteinExistence type="predicted"/>
<dbReference type="PANTHER" id="PTHR13847">
    <property type="entry name" value="SARCOSINE DEHYDROGENASE-RELATED"/>
    <property type="match status" value="1"/>
</dbReference>
<comment type="caution">
    <text evidence="2">The sequence shown here is derived from an EMBL/GenBank/DDBJ whole genome shotgun (WGS) entry which is preliminary data.</text>
</comment>
<evidence type="ECO:0000313" key="2">
    <source>
        <dbReference type="EMBL" id="TMU55624.1"/>
    </source>
</evidence>
<feature type="domain" description="FAD dependent oxidoreductase" evidence="1">
    <location>
        <begin position="3"/>
        <end position="321"/>
    </location>
</feature>
<evidence type="ECO:0000259" key="1">
    <source>
        <dbReference type="Pfam" id="PF01266"/>
    </source>
</evidence>
<gene>
    <name evidence="2" type="ORF">FGG15_15780</name>
</gene>
<dbReference type="Proteomes" id="UP000751614">
    <property type="component" value="Unassembled WGS sequence"/>
</dbReference>
<dbReference type="InterPro" id="IPR036188">
    <property type="entry name" value="FAD/NAD-bd_sf"/>
</dbReference>
<protein>
    <submittedName>
        <fullName evidence="2">FAD-binding oxidoreductase</fullName>
    </submittedName>
</protein>
<organism evidence="2 3">
    <name type="scientific">Flagellimonas algicola</name>
    <dbReference type="NCBI Taxonomy" id="2583815"/>
    <lineage>
        <taxon>Bacteria</taxon>
        <taxon>Pseudomonadati</taxon>
        <taxon>Bacteroidota</taxon>
        <taxon>Flavobacteriia</taxon>
        <taxon>Flavobacteriales</taxon>
        <taxon>Flavobacteriaceae</taxon>
        <taxon>Flagellimonas</taxon>
    </lineage>
</organism>
<sequence length="355" mass="40355">MYDYLIVGLGLAGISFCETLEKEGKTYHVISDNSQQSSLVAGGMYNPVILKRFTLAWKAKEQLDLAMPFYMDLEQKLGVRLDHKLRVLRKFASIEEQNLWFEAADKPGLEDFMSTKIQENKNPSLDAPYGFGEVLHTGRIDTAVLLSSYTKYLERNGALQLSTFDFAHFNATSEHISYKTIKAKQIVFCEGYGLKNNPFFQYLPLNGTKGELLSIKAADYIEKNVIKSGVFTIPMGEDLYRVGATYKWKDKTNTPTKEAKSELLEKLKTFLKCDFEIVDHVAGIRPTVVDRRPLVGQHPEHKNLYVLNGFGSRGVMIAPYASGQLFNFIEKGIHLDSEINIDRFTKKYFPKKTLE</sequence>
<dbReference type="Gene3D" id="3.50.50.60">
    <property type="entry name" value="FAD/NAD(P)-binding domain"/>
    <property type="match status" value="1"/>
</dbReference>
<reference evidence="2 3" key="1">
    <citation type="submission" date="2019-05" db="EMBL/GenBank/DDBJ databases">
        <title>Flagellimonas sp. AsT0115, sp. nov., isolated from a marine red algae, Asparagopsis taxiformis.</title>
        <authorList>
            <person name="Kim J."/>
            <person name="Jeong S.E."/>
            <person name="Jeon C.O."/>
        </authorList>
    </citation>
    <scope>NUCLEOTIDE SEQUENCE [LARGE SCALE GENOMIC DNA]</scope>
    <source>
        <strain evidence="2 3">AsT0115</strain>
    </source>
</reference>
<dbReference type="Pfam" id="PF01266">
    <property type="entry name" value="DAO"/>
    <property type="match status" value="1"/>
</dbReference>
<dbReference type="EMBL" id="VCNI01000002">
    <property type="protein sequence ID" value="TMU55624.1"/>
    <property type="molecule type" value="Genomic_DNA"/>
</dbReference>
<dbReference type="SUPFAM" id="SSF54373">
    <property type="entry name" value="FAD-linked reductases, C-terminal domain"/>
    <property type="match status" value="1"/>
</dbReference>
<dbReference type="SUPFAM" id="SSF51971">
    <property type="entry name" value="Nucleotide-binding domain"/>
    <property type="match status" value="1"/>
</dbReference>
<keyword evidence="3" id="KW-1185">Reference proteome</keyword>
<dbReference type="RefSeq" id="WP_138837964.1">
    <property type="nucleotide sequence ID" value="NZ_VCNI01000002.1"/>
</dbReference>
<evidence type="ECO:0000313" key="3">
    <source>
        <dbReference type="Proteomes" id="UP000751614"/>
    </source>
</evidence>